<dbReference type="InterPro" id="IPR000914">
    <property type="entry name" value="SBP_5_dom"/>
</dbReference>
<evidence type="ECO:0000313" key="6">
    <source>
        <dbReference type="EMBL" id="OZG50208.1"/>
    </source>
</evidence>
<comment type="subcellular location">
    <subcellularLocation>
        <location evidence="1">Cell membrane</location>
        <topology evidence="1">Lipid-anchor</topology>
    </subcellularLocation>
</comment>
<dbReference type="PROSITE" id="PS01040">
    <property type="entry name" value="SBP_BACTERIAL_5"/>
    <property type="match status" value="1"/>
</dbReference>
<dbReference type="GO" id="GO:1904680">
    <property type="term" value="F:peptide transmembrane transporter activity"/>
    <property type="evidence" value="ECO:0007669"/>
    <property type="project" value="TreeGrafter"/>
</dbReference>
<evidence type="ECO:0000256" key="4">
    <source>
        <dbReference type="SAM" id="SignalP"/>
    </source>
</evidence>
<organism evidence="6 7">
    <name type="scientific">Bombiscardovia coagulans</name>
    <dbReference type="NCBI Taxonomy" id="686666"/>
    <lineage>
        <taxon>Bacteria</taxon>
        <taxon>Bacillati</taxon>
        <taxon>Actinomycetota</taxon>
        <taxon>Actinomycetes</taxon>
        <taxon>Bifidobacteriales</taxon>
        <taxon>Bifidobacteriaceae</taxon>
        <taxon>Bombiscardovia</taxon>
    </lineage>
</organism>
<protein>
    <submittedName>
        <fullName evidence="6">ABC transporter</fullName>
    </submittedName>
</protein>
<accession>A0A261ETM4</accession>
<dbReference type="InterPro" id="IPR030678">
    <property type="entry name" value="Peptide/Ni-bd"/>
</dbReference>
<dbReference type="EMBL" id="MWWS01000004">
    <property type="protein sequence ID" value="OZG50208.1"/>
    <property type="molecule type" value="Genomic_DNA"/>
</dbReference>
<evidence type="ECO:0000256" key="1">
    <source>
        <dbReference type="ARBA" id="ARBA00004193"/>
    </source>
</evidence>
<dbReference type="OrthoDB" id="9046151at2"/>
<name>A0A261ETM4_9BIFI</name>
<dbReference type="Pfam" id="PF00496">
    <property type="entry name" value="SBP_bac_5"/>
    <property type="match status" value="1"/>
</dbReference>
<comment type="similarity">
    <text evidence="2">Belongs to the bacterial solute-binding protein 5 family.</text>
</comment>
<evidence type="ECO:0000256" key="3">
    <source>
        <dbReference type="ARBA" id="ARBA00022729"/>
    </source>
</evidence>
<keyword evidence="3 4" id="KW-0732">Signal</keyword>
<dbReference type="PROSITE" id="PS51257">
    <property type="entry name" value="PROKAR_LIPOPROTEIN"/>
    <property type="match status" value="1"/>
</dbReference>
<sequence length="546" mass="59432">MLRKLNRVIAIGLVVATSLAGCSYSPDMDTSQSSQSPQAGAIIRANNVEPVSDLIPSKVTDTAGWKVVTQLFDGLVTFSPQGDLVYANAQSIVPNQDATTFTIKLKKGLKFSNGEQNTASTYARAWSFAANAANGQTGGALFSIIDGYDKLQNPHGSPDALLQGLTVVDDQTLQVRLSAPDSSFVYKVGDVSFLPLPSVAYEDMKAYGRKPIGNGPYKFESWTPNQSIRLQKDPNYQGARKASNAGITFVDYQSLDSAYADLEAGNLDVLDAVPVSSLATYRDDKLIQAFSKPSPSCKSLTIPSKLAHFKGDEGTLRRAAISHSINCREISQKVFRNTVIPATDFAAPTIAGYSQDLKGTQVLDYNQREARQLWKQADTISAWSGSFEIAYSADGTDKEWVDALTHSIHETLGIHATSNVFPTGKEFKTAINQRQIHSAFSSGHQSDYPHLEGYLVEGYSSAAADGKGLNYGDYKNPAFDQIIAQAAQQTQQAQSLGYYQQAEQVLLHDLPAIPLWYIKTSAATSKHVTDVAFNYMGLPSYYHIRK</sequence>
<dbReference type="GO" id="GO:0042597">
    <property type="term" value="C:periplasmic space"/>
    <property type="evidence" value="ECO:0007669"/>
    <property type="project" value="UniProtKB-ARBA"/>
</dbReference>
<evidence type="ECO:0000256" key="2">
    <source>
        <dbReference type="ARBA" id="ARBA00005695"/>
    </source>
</evidence>
<evidence type="ECO:0000259" key="5">
    <source>
        <dbReference type="Pfam" id="PF00496"/>
    </source>
</evidence>
<dbReference type="GO" id="GO:0043190">
    <property type="term" value="C:ATP-binding cassette (ABC) transporter complex"/>
    <property type="evidence" value="ECO:0007669"/>
    <property type="project" value="InterPro"/>
</dbReference>
<keyword evidence="7" id="KW-1185">Reference proteome</keyword>
<dbReference type="InterPro" id="IPR023765">
    <property type="entry name" value="SBP_5_CS"/>
</dbReference>
<gene>
    <name evidence="6" type="ORF">BOCO_0725</name>
</gene>
<feature type="signal peptide" evidence="4">
    <location>
        <begin position="1"/>
        <end position="20"/>
    </location>
</feature>
<comment type="caution">
    <text evidence="6">The sequence shown here is derived from an EMBL/GenBank/DDBJ whole genome shotgun (WGS) entry which is preliminary data.</text>
</comment>
<dbReference type="Proteomes" id="UP000216004">
    <property type="component" value="Unassembled WGS sequence"/>
</dbReference>
<dbReference type="Gene3D" id="3.10.105.10">
    <property type="entry name" value="Dipeptide-binding Protein, Domain 3"/>
    <property type="match status" value="1"/>
</dbReference>
<dbReference type="InterPro" id="IPR039424">
    <property type="entry name" value="SBP_5"/>
</dbReference>
<dbReference type="PIRSF" id="PIRSF002741">
    <property type="entry name" value="MppA"/>
    <property type="match status" value="1"/>
</dbReference>
<proteinExistence type="inferred from homology"/>
<feature type="domain" description="Solute-binding protein family 5" evidence="5">
    <location>
        <begin position="86"/>
        <end position="463"/>
    </location>
</feature>
<dbReference type="CDD" id="cd00995">
    <property type="entry name" value="PBP2_NikA_DppA_OppA_like"/>
    <property type="match status" value="1"/>
</dbReference>
<dbReference type="PANTHER" id="PTHR30290:SF83">
    <property type="entry name" value="ABC TRANSPORTER SUBSTRATE-BINDING PROTEIN"/>
    <property type="match status" value="1"/>
</dbReference>
<dbReference type="RefSeq" id="WP_094722713.1">
    <property type="nucleotide sequence ID" value="NZ_MWWS01000004.1"/>
</dbReference>
<dbReference type="GO" id="GO:0015833">
    <property type="term" value="P:peptide transport"/>
    <property type="evidence" value="ECO:0007669"/>
    <property type="project" value="TreeGrafter"/>
</dbReference>
<dbReference type="AlphaFoldDB" id="A0A261ETM4"/>
<dbReference type="PANTHER" id="PTHR30290">
    <property type="entry name" value="PERIPLASMIC BINDING COMPONENT OF ABC TRANSPORTER"/>
    <property type="match status" value="1"/>
</dbReference>
<dbReference type="Gene3D" id="3.40.190.10">
    <property type="entry name" value="Periplasmic binding protein-like II"/>
    <property type="match status" value="1"/>
</dbReference>
<evidence type="ECO:0000313" key="7">
    <source>
        <dbReference type="Proteomes" id="UP000216004"/>
    </source>
</evidence>
<reference evidence="6 7" key="1">
    <citation type="journal article" date="2017" name="BMC Genomics">
        <title>Comparative genomic and phylogenomic analyses of the Bifidobacteriaceae family.</title>
        <authorList>
            <person name="Lugli G.A."/>
            <person name="Milani C."/>
            <person name="Turroni F."/>
            <person name="Duranti S."/>
            <person name="Mancabelli L."/>
            <person name="Mangifesta M."/>
            <person name="Ferrario C."/>
            <person name="Modesto M."/>
            <person name="Mattarelli P."/>
            <person name="Jiri K."/>
            <person name="van Sinderen D."/>
            <person name="Ventura M."/>
        </authorList>
    </citation>
    <scope>NUCLEOTIDE SEQUENCE [LARGE SCALE GENOMIC DNA]</scope>
    <source>
        <strain evidence="6 7">DSM 22924</strain>
    </source>
</reference>
<dbReference type="Gene3D" id="3.90.76.10">
    <property type="entry name" value="Dipeptide-binding Protein, Domain 1"/>
    <property type="match status" value="1"/>
</dbReference>
<feature type="chain" id="PRO_5039361634" evidence="4">
    <location>
        <begin position="21"/>
        <end position="546"/>
    </location>
</feature>
<dbReference type="SUPFAM" id="SSF53850">
    <property type="entry name" value="Periplasmic binding protein-like II"/>
    <property type="match status" value="1"/>
</dbReference>